<organism evidence="1 2">
    <name type="scientific">Flavilitoribacter nigricans (strain ATCC 23147 / DSM 23189 / NBRC 102662 / NCIMB 1420 / SS-2)</name>
    <name type="common">Lewinella nigricans</name>
    <dbReference type="NCBI Taxonomy" id="1122177"/>
    <lineage>
        <taxon>Bacteria</taxon>
        <taxon>Pseudomonadati</taxon>
        <taxon>Bacteroidota</taxon>
        <taxon>Saprospiria</taxon>
        <taxon>Saprospirales</taxon>
        <taxon>Lewinellaceae</taxon>
        <taxon>Flavilitoribacter</taxon>
    </lineage>
</organism>
<dbReference type="EMBL" id="PDUD01000084">
    <property type="protein sequence ID" value="PHN00673.1"/>
    <property type="molecule type" value="Genomic_DNA"/>
</dbReference>
<keyword evidence="2" id="KW-1185">Reference proteome</keyword>
<dbReference type="AlphaFoldDB" id="A0A2D0MYY9"/>
<protein>
    <submittedName>
        <fullName evidence="1">Uncharacterized protein</fullName>
    </submittedName>
</protein>
<proteinExistence type="predicted"/>
<evidence type="ECO:0000313" key="2">
    <source>
        <dbReference type="Proteomes" id="UP000223913"/>
    </source>
</evidence>
<evidence type="ECO:0000313" key="1">
    <source>
        <dbReference type="EMBL" id="PHN00673.1"/>
    </source>
</evidence>
<dbReference type="RefSeq" id="WP_099155921.1">
    <property type="nucleotide sequence ID" value="NZ_PDUD01000084.1"/>
</dbReference>
<reference evidence="1 2" key="1">
    <citation type="submission" date="2017-10" db="EMBL/GenBank/DDBJ databases">
        <title>The draft genome sequence of Lewinella nigricans NBRC 102662.</title>
        <authorList>
            <person name="Wang K."/>
        </authorList>
    </citation>
    <scope>NUCLEOTIDE SEQUENCE [LARGE SCALE GENOMIC DNA]</scope>
    <source>
        <strain evidence="1 2">NBRC 102662</strain>
    </source>
</reference>
<accession>A0A2D0MYY9</accession>
<dbReference type="OrthoDB" id="1490648at2"/>
<sequence length="504" mass="60327">MAKLENLKELAQAVNRNKVKNIHVVGNNNQSSTVFDEFYQALIDEKFNTDEEYAQYFYNDSPSNKAYYKLKDRLNDRLINTLFFIDINKKGQTKIQKAYYQCYKNLYSIKILIGKNIRNSAITLAKKTIKDSLKYGFTDVNIEISLSLKNHYSTVELNKAEFNRYRKILNESCKIYKKEIKIQDYISLILLHHDKRVVIDKQLKSKFKKRLKKIKKWFAQYYSYKIYLYTFLYTFFYYELNCSWKKLIKESDNCLKYFKEHPDLFSPSFEGLVLSRKLVGLVTLKRYQLANETIQYSLKKFPLGWHNWLFVLDWKIRLNFQSQRYGNIEPILEEVYINKNDFLFFKRWEETFNLHKAFLHYLAISGKVKLNKEKNTFRLQKFLNEVPIQSKDKKGGNVTILVLQILFLLEARKYDAIIDRSESLKVYAHRYLNEEGTYRSNCFVKMLLCLPSANFERKAVEKKGKKYLERLHAKPIEKAKQSPELEIIPYETLWEFVLESLDHP</sequence>
<comment type="caution">
    <text evidence="1">The sequence shown here is derived from an EMBL/GenBank/DDBJ whole genome shotgun (WGS) entry which is preliminary data.</text>
</comment>
<dbReference type="Proteomes" id="UP000223913">
    <property type="component" value="Unassembled WGS sequence"/>
</dbReference>
<name>A0A2D0MYY9_FLAN2</name>
<gene>
    <name evidence="1" type="ORF">CRP01_41035</name>
</gene>